<dbReference type="PATRIC" id="fig|36849.3.peg.270"/>
<dbReference type="EMBL" id="LKET01000014">
    <property type="protein sequence ID" value="KPU46136.1"/>
    <property type="molecule type" value="Genomic_DNA"/>
</dbReference>
<feature type="domain" description="LUD" evidence="1">
    <location>
        <begin position="5"/>
        <end position="199"/>
    </location>
</feature>
<dbReference type="STRING" id="36849.OXPF_02460"/>
<organism evidence="2 3">
    <name type="scientific">Oxobacter pfennigii</name>
    <dbReference type="NCBI Taxonomy" id="36849"/>
    <lineage>
        <taxon>Bacteria</taxon>
        <taxon>Bacillati</taxon>
        <taxon>Bacillota</taxon>
        <taxon>Clostridia</taxon>
        <taxon>Eubacteriales</taxon>
        <taxon>Clostridiaceae</taxon>
        <taxon>Oxobacter</taxon>
    </lineage>
</organism>
<dbReference type="AlphaFoldDB" id="A0A0N8NTY6"/>
<dbReference type="PANTHER" id="PTHR36179:SF2">
    <property type="entry name" value="LUD DOMAIN-CONTAINING PROTEIN"/>
    <property type="match status" value="1"/>
</dbReference>
<dbReference type="InterPro" id="IPR009501">
    <property type="entry name" value="UCP020269"/>
</dbReference>
<name>A0A0N8NTY6_9CLOT</name>
<evidence type="ECO:0000259" key="1">
    <source>
        <dbReference type="Pfam" id="PF02589"/>
    </source>
</evidence>
<dbReference type="RefSeq" id="WP_054873397.1">
    <property type="nucleotide sequence ID" value="NZ_LKET01000014.1"/>
</dbReference>
<dbReference type="OrthoDB" id="9809147at2"/>
<gene>
    <name evidence="2" type="ORF">OXPF_02460</name>
</gene>
<dbReference type="InterPro" id="IPR003741">
    <property type="entry name" value="LUD_dom"/>
</dbReference>
<accession>A0A0N8NTY6</accession>
<dbReference type="PIRSF" id="PIRSF020269">
    <property type="entry name" value="DUF1121"/>
    <property type="match status" value="1"/>
</dbReference>
<comment type="caution">
    <text evidence="2">The sequence shown here is derived from an EMBL/GenBank/DDBJ whole genome shotgun (WGS) entry which is preliminary data.</text>
</comment>
<evidence type="ECO:0000313" key="2">
    <source>
        <dbReference type="EMBL" id="KPU46136.1"/>
    </source>
</evidence>
<reference evidence="2 3" key="1">
    <citation type="submission" date="2015-09" db="EMBL/GenBank/DDBJ databases">
        <title>Genome sequence of Oxobacter pfennigii DSM 3222.</title>
        <authorList>
            <person name="Poehlein A."/>
            <person name="Bengelsdorf F.R."/>
            <person name="Schiel-Bengelsdorf B."/>
            <person name="Duerre P."/>
            <person name="Daniel R."/>
        </authorList>
    </citation>
    <scope>NUCLEOTIDE SEQUENCE [LARGE SCALE GENOMIC DNA]</scope>
    <source>
        <strain evidence="2 3">DSM 3222</strain>
    </source>
</reference>
<evidence type="ECO:0000313" key="3">
    <source>
        <dbReference type="Proteomes" id="UP000050326"/>
    </source>
</evidence>
<protein>
    <recommendedName>
        <fullName evidence="1">LUD domain-containing protein</fullName>
    </recommendedName>
</protein>
<proteinExistence type="predicted"/>
<dbReference type="Proteomes" id="UP000050326">
    <property type="component" value="Unassembled WGS sequence"/>
</dbReference>
<keyword evidence="3" id="KW-1185">Reference proteome</keyword>
<dbReference type="Pfam" id="PF02589">
    <property type="entry name" value="LUD_dom"/>
    <property type="match status" value="1"/>
</dbReference>
<dbReference type="PANTHER" id="PTHR36179">
    <property type="entry name" value="LUD_DOM DOMAIN-CONTAINING PROTEIN"/>
    <property type="match status" value="1"/>
</dbReference>
<sequence length="205" mass="23231">MDERIKKVISNLQRNNMAGYFVENRKELLNLMALLVKKGEKVGWGDSVTLEETGVFDFIRKGGFIFYDKHQPGLTPDEKREIYLKNFDADTFLTGTNAITLDGKLFNIDGNGSRVAPMLYGPKQVIVVAGINKLTDTVEDAIKRTRQIAAPLDAKRLKKDTPCTKLGKCIDCRHEQRICNDFVLITGQFIKDRIKVILINQTYGF</sequence>